<dbReference type="Pfam" id="PF12833">
    <property type="entry name" value="HTH_18"/>
    <property type="match status" value="1"/>
</dbReference>
<dbReference type="InterPro" id="IPR032687">
    <property type="entry name" value="AraC-type_N"/>
</dbReference>
<evidence type="ECO:0000313" key="6">
    <source>
        <dbReference type="Proteomes" id="UP000001867"/>
    </source>
</evidence>
<dbReference type="HOGENOM" id="CLU_047522_3_2_6"/>
<dbReference type="Pfam" id="PF12625">
    <property type="entry name" value="Arabinose_bd"/>
    <property type="match status" value="1"/>
</dbReference>
<dbReference type="InterPro" id="IPR020449">
    <property type="entry name" value="Tscrpt_reg_AraC-type_HTH"/>
</dbReference>
<evidence type="ECO:0000313" key="5">
    <source>
        <dbReference type="EMBL" id="ACF51725.1"/>
    </source>
</evidence>
<proteinExistence type="predicted"/>
<dbReference type="GO" id="GO:0000976">
    <property type="term" value="F:transcription cis-regulatory region binding"/>
    <property type="evidence" value="ECO:0007669"/>
    <property type="project" value="TreeGrafter"/>
</dbReference>
<evidence type="ECO:0000256" key="2">
    <source>
        <dbReference type="ARBA" id="ARBA00023125"/>
    </source>
</evidence>
<dbReference type="eggNOG" id="COG2207">
    <property type="taxonomic scope" value="Bacteria"/>
</dbReference>
<gene>
    <name evidence="5" type="ordered locus">Smal_2021</name>
</gene>
<name>B4SJH0_STRM5</name>
<dbReference type="SUPFAM" id="SSF46689">
    <property type="entry name" value="Homeodomain-like"/>
    <property type="match status" value="1"/>
</dbReference>
<organism evidence="5 6">
    <name type="scientific">Stenotrophomonas maltophilia (strain R551-3)</name>
    <dbReference type="NCBI Taxonomy" id="391008"/>
    <lineage>
        <taxon>Bacteria</taxon>
        <taxon>Pseudomonadati</taxon>
        <taxon>Pseudomonadota</taxon>
        <taxon>Gammaproteobacteria</taxon>
        <taxon>Lysobacterales</taxon>
        <taxon>Lysobacteraceae</taxon>
        <taxon>Stenotrophomonas</taxon>
        <taxon>Stenotrophomonas maltophilia group</taxon>
    </lineage>
</organism>
<dbReference type="GO" id="GO:0003700">
    <property type="term" value="F:DNA-binding transcription factor activity"/>
    <property type="evidence" value="ECO:0007669"/>
    <property type="project" value="InterPro"/>
</dbReference>
<keyword evidence="1" id="KW-0805">Transcription regulation</keyword>
<feature type="domain" description="HTH araC/xylS-type" evidence="4">
    <location>
        <begin position="298"/>
        <end position="395"/>
    </location>
</feature>
<dbReference type="Gene3D" id="1.10.10.60">
    <property type="entry name" value="Homeodomain-like"/>
    <property type="match status" value="1"/>
</dbReference>
<dbReference type="EMBL" id="CP001111">
    <property type="protein sequence ID" value="ACF51725.1"/>
    <property type="molecule type" value="Genomic_DNA"/>
</dbReference>
<dbReference type="STRING" id="391008.Smal_2021"/>
<reference evidence="5 6" key="1">
    <citation type="submission" date="2008-06" db="EMBL/GenBank/DDBJ databases">
        <title>Complete sequence of Stenotrophomonas maltophilia R551-3.</title>
        <authorList>
            <consortium name="US DOE Joint Genome Institute"/>
            <person name="Lucas S."/>
            <person name="Copeland A."/>
            <person name="Lapidus A."/>
            <person name="Glavina del Rio T."/>
            <person name="Dalin E."/>
            <person name="Tice H."/>
            <person name="Pitluck S."/>
            <person name="Chain P."/>
            <person name="Malfatti S."/>
            <person name="Shin M."/>
            <person name="Vergez L."/>
            <person name="Lang D."/>
            <person name="Schmutz J."/>
            <person name="Larimer F."/>
            <person name="Land M."/>
            <person name="Hauser L."/>
            <person name="Kyrpides N."/>
            <person name="Mikhailova N."/>
            <person name="Taghavi S."/>
            <person name="Monchy S."/>
            <person name="Newman L."/>
            <person name="Vangronsveld J."/>
            <person name="van der Lelie D."/>
            <person name="Richardson P."/>
        </authorList>
    </citation>
    <scope>NUCLEOTIDE SEQUENCE [LARGE SCALE GENOMIC DNA]</scope>
    <source>
        <strain evidence="5 6">R551-3</strain>
    </source>
</reference>
<accession>B4SJH0</accession>
<dbReference type="PRINTS" id="PR00032">
    <property type="entry name" value="HTHARAC"/>
</dbReference>
<dbReference type="PANTHER" id="PTHR47894:SF1">
    <property type="entry name" value="HTH-TYPE TRANSCRIPTIONAL REGULATOR VQSM"/>
    <property type="match status" value="1"/>
</dbReference>
<keyword evidence="2" id="KW-0238">DNA-binding</keyword>
<keyword evidence="3" id="KW-0804">Transcription</keyword>
<dbReference type="Proteomes" id="UP000001867">
    <property type="component" value="Chromosome"/>
</dbReference>
<sequence>MSATLKQVPWRPDYVGVALPFEYVMAPIPKNLPAFKDWPVAGEDPALDAAGLQASEDPNAASESQIAEIVPTGARAILGLVEDRGFSPEELCRGLGFTYRDLSMRDVRLSYRQMRQLFMRAERLLGEPALGLALGARQTPISWGVPGLAMLTCETYGDALTYGLTHQQAIGSMLIHTVEEVGREVRMEVRFKRFDIQLESVLVEDAFAGFVAVSRYVIGPSFAPLRVDFSLPKPSDPEVYRRFFQCPVRFDAGVNRLTIDSHWLSARLPGFDRVNSRIVREQLDSLLPTRGGRNEIVESLSSHLRCDIESTTKQSELASLINVSERTLRRRLSRQDSSYREIRDEARYERARDLLLNSELSIAEIADAVGYSDARAFRRAFKRWAGCLPTEFRESR</sequence>
<evidence type="ECO:0000259" key="4">
    <source>
        <dbReference type="PROSITE" id="PS01124"/>
    </source>
</evidence>
<dbReference type="InterPro" id="IPR009057">
    <property type="entry name" value="Homeodomain-like_sf"/>
</dbReference>
<dbReference type="AlphaFoldDB" id="B4SJH0"/>
<dbReference type="InterPro" id="IPR018060">
    <property type="entry name" value="HTH_AraC"/>
</dbReference>
<dbReference type="KEGG" id="smt:Smal_2021"/>
<dbReference type="SMART" id="SM00342">
    <property type="entry name" value="HTH_ARAC"/>
    <property type="match status" value="1"/>
</dbReference>
<protein>
    <submittedName>
        <fullName evidence="5">Transcriptional regulator, AraC family</fullName>
    </submittedName>
</protein>
<dbReference type="GO" id="GO:0005829">
    <property type="term" value="C:cytosol"/>
    <property type="evidence" value="ECO:0007669"/>
    <property type="project" value="TreeGrafter"/>
</dbReference>
<dbReference type="PANTHER" id="PTHR47894">
    <property type="entry name" value="HTH-TYPE TRANSCRIPTIONAL REGULATOR GADX"/>
    <property type="match status" value="1"/>
</dbReference>
<evidence type="ECO:0000256" key="3">
    <source>
        <dbReference type="ARBA" id="ARBA00023163"/>
    </source>
</evidence>
<evidence type="ECO:0000256" key="1">
    <source>
        <dbReference type="ARBA" id="ARBA00023015"/>
    </source>
</evidence>
<dbReference type="PROSITE" id="PS01124">
    <property type="entry name" value="HTH_ARAC_FAMILY_2"/>
    <property type="match status" value="1"/>
</dbReference>